<name>A0ABR1AGC6_POLSC</name>
<protein>
    <submittedName>
        <fullName evidence="1">Uncharacterized protein</fullName>
    </submittedName>
</protein>
<proteinExistence type="predicted"/>
<gene>
    <name evidence="1" type="ORF">RUM44_003402</name>
</gene>
<reference evidence="1 2" key="1">
    <citation type="submission" date="2023-09" db="EMBL/GenBank/DDBJ databases">
        <title>Genomes of two closely related lineages of the louse Polyplax serrata with different host specificities.</title>
        <authorList>
            <person name="Martinu J."/>
            <person name="Tarabai H."/>
            <person name="Stefka J."/>
            <person name="Hypsa V."/>
        </authorList>
    </citation>
    <scope>NUCLEOTIDE SEQUENCE [LARGE SCALE GENOMIC DNA]</scope>
    <source>
        <strain evidence="1">98ZLc_SE</strain>
    </source>
</reference>
<sequence length="113" mass="13082">MVSLINCRLKEEETDIPVKAMKHLALSFESPLTYFRFGKRQVGQTLKLSSEEREAHTSDRPNEMLNVGTCRFTGTADRLYQEQRLQAIFSLTRKDFSGNYQRYLEGLDARTNS</sequence>
<evidence type="ECO:0000313" key="1">
    <source>
        <dbReference type="EMBL" id="KAK6619020.1"/>
    </source>
</evidence>
<keyword evidence="2" id="KW-1185">Reference proteome</keyword>
<evidence type="ECO:0000313" key="2">
    <source>
        <dbReference type="Proteomes" id="UP001359485"/>
    </source>
</evidence>
<comment type="caution">
    <text evidence="1">The sequence shown here is derived from an EMBL/GenBank/DDBJ whole genome shotgun (WGS) entry which is preliminary data.</text>
</comment>
<dbReference type="EMBL" id="JAWJWF010000049">
    <property type="protein sequence ID" value="KAK6619020.1"/>
    <property type="molecule type" value="Genomic_DNA"/>
</dbReference>
<organism evidence="1 2">
    <name type="scientific">Polyplax serrata</name>
    <name type="common">Common mouse louse</name>
    <dbReference type="NCBI Taxonomy" id="468196"/>
    <lineage>
        <taxon>Eukaryota</taxon>
        <taxon>Metazoa</taxon>
        <taxon>Ecdysozoa</taxon>
        <taxon>Arthropoda</taxon>
        <taxon>Hexapoda</taxon>
        <taxon>Insecta</taxon>
        <taxon>Pterygota</taxon>
        <taxon>Neoptera</taxon>
        <taxon>Paraneoptera</taxon>
        <taxon>Psocodea</taxon>
        <taxon>Troctomorpha</taxon>
        <taxon>Phthiraptera</taxon>
        <taxon>Anoplura</taxon>
        <taxon>Polyplacidae</taxon>
        <taxon>Polyplax</taxon>
    </lineage>
</organism>
<accession>A0ABR1AGC6</accession>
<dbReference type="Proteomes" id="UP001359485">
    <property type="component" value="Unassembled WGS sequence"/>
</dbReference>